<dbReference type="GO" id="GO:0006887">
    <property type="term" value="P:exocytosis"/>
    <property type="evidence" value="ECO:0000318"/>
    <property type="project" value="GO_Central"/>
</dbReference>
<dbReference type="GO" id="GO:0006893">
    <property type="term" value="P:Golgi to plasma membrane transport"/>
    <property type="evidence" value="ECO:0000318"/>
    <property type="project" value="GO_Central"/>
</dbReference>
<keyword evidence="9" id="KW-1185">Reference proteome</keyword>
<dbReference type="PANTHER" id="PTHR12702">
    <property type="entry name" value="SEC15"/>
    <property type="match status" value="1"/>
</dbReference>
<evidence type="ECO:0000313" key="8">
    <source>
        <dbReference type="EMBL" id="KMZ65980.1"/>
    </source>
</evidence>
<dbReference type="GO" id="GO:0000145">
    <property type="term" value="C:exocyst"/>
    <property type="evidence" value="ECO:0000318"/>
    <property type="project" value="GO_Central"/>
</dbReference>
<protein>
    <recommendedName>
        <fullName evidence="5">Exocyst complex component</fullName>
    </recommendedName>
</protein>
<dbReference type="PIRSF" id="PIRSF025007">
    <property type="entry name" value="Sec15"/>
    <property type="match status" value="1"/>
</dbReference>
<dbReference type="InterPro" id="IPR042044">
    <property type="entry name" value="EXOC6PINT-1/Sec15/Tip20_C_dom2"/>
</dbReference>
<dbReference type="AlphaFoldDB" id="A0A0K9PCN5"/>
<dbReference type="FunFam" id="1.20.58.670:FF:000002">
    <property type="entry name" value="Exocyst complex component"/>
    <property type="match status" value="1"/>
</dbReference>
<dbReference type="InterPro" id="IPR042045">
    <property type="entry name" value="EXOC6/Sec15_C_dom1"/>
</dbReference>
<dbReference type="InterPro" id="IPR048359">
    <property type="entry name" value="EXOC6_Sec15_N"/>
</dbReference>
<dbReference type="OrthoDB" id="10267033at2759"/>
<feature type="domain" description="Exocyst complex component EXOC6/Sec15 N-terminal" evidence="7">
    <location>
        <begin position="51"/>
        <end position="219"/>
    </location>
</feature>
<keyword evidence="2 5" id="KW-0813">Transport</keyword>
<dbReference type="Proteomes" id="UP000036987">
    <property type="component" value="Unassembled WGS sequence"/>
</dbReference>
<feature type="domain" description="Exocyst complex subunit EXOC6/Sec15 C-terminal" evidence="6">
    <location>
        <begin position="399"/>
        <end position="754"/>
    </location>
</feature>
<accession>A0A0K9PCN5</accession>
<dbReference type="Gene3D" id="1.10.357.30">
    <property type="entry name" value="Exocyst complex subunit Sec15 C-terminal domain, N-terminal subdomain"/>
    <property type="match status" value="1"/>
</dbReference>
<comment type="function">
    <text evidence="5">Component of the exocyst complex involved in the docking of exocytic vesicles with fusion sites on the plasma membrane.</text>
</comment>
<dbReference type="Pfam" id="PF20651">
    <property type="entry name" value="EXOC6_Sec15_N"/>
    <property type="match status" value="1"/>
</dbReference>
<dbReference type="Gene3D" id="1.20.58.670">
    <property type="entry name" value="Dsl1p vesicle tethering complex, Tip20p subunit, domain D"/>
    <property type="match status" value="1"/>
</dbReference>
<dbReference type="STRING" id="29655.A0A0K9PCN5"/>
<evidence type="ECO:0000256" key="1">
    <source>
        <dbReference type="ARBA" id="ARBA00007944"/>
    </source>
</evidence>
<name>A0A0K9PCN5_ZOSMR</name>
<proteinExistence type="inferred from homology"/>
<organism evidence="8 9">
    <name type="scientific">Zostera marina</name>
    <name type="common">Eelgrass</name>
    <dbReference type="NCBI Taxonomy" id="29655"/>
    <lineage>
        <taxon>Eukaryota</taxon>
        <taxon>Viridiplantae</taxon>
        <taxon>Streptophyta</taxon>
        <taxon>Embryophyta</taxon>
        <taxon>Tracheophyta</taxon>
        <taxon>Spermatophyta</taxon>
        <taxon>Magnoliopsida</taxon>
        <taxon>Liliopsida</taxon>
        <taxon>Zosteraceae</taxon>
        <taxon>Zostera</taxon>
    </lineage>
</organism>
<evidence type="ECO:0000256" key="3">
    <source>
        <dbReference type="ARBA" id="ARBA00022483"/>
    </source>
</evidence>
<keyword evidence="4" id="KW-0175">Coiled coil</keyword>
<evidence type="ECO:0000259" key="7">
    <source>
        <dbReference type="Pfam" id="PF20651"/>
    </source>
</evidence>
<comment type="caution">
    <text evidence="8">The sequence shown here is derived from an EMBL/GenBank/DDBJ whole genome shotgun (WGS) entry which is preliminary data.</text>
</comment>
<evidence type="ECO:0000259" key="6">
    <source>
        <dbReference type="Pfam" id="PF04091"/>
    </source>
</evidence>
<evidence type="ECO:0000256" key="5">
    <source>
        <dbReference type="PIRNR" id="PIRNR025007"/>
    </source>
</evidence>
<dbReference type="EMBL" id="LFYR01000988">
    <property type="protein sequence ID" value="KMZ65980.1"/>
    <property type="molecule type" value="Genomic_DNA"/>
</dbReference>
<dbReference type="InterPro" id="IPR007225">
    <property type="entry name" value="EXOC6/Sec15"/>
</dbReference>
<dbReference type="InterPro" id="IPR046361">
    <property type="entry name" value="EXOC6/Sec15_C"/>
</dbReference>
<keyword evidence="3 5" id="KW-0268">Exocytosis</keyword>
<evidence type="ECO:0000313" key="9">
    <source>
        <dbReference type="Proteomes" id="UP000036987"/>
    </source>
</evidence>
<evidence type="ECO:0000256" key="2">
    <source>
        <dbReference type="ARBA" id="ARBA00022448"/>
    </source>
</evidence>
<dbReference type="OMA" id="GDSMNFY"/>
<evidence type="ECO:0000256" key="4">
    <source>
        <dbReference type="ARBA" id="ARBA00023054"/>
    </source>
</evidence>
<comment type="similarity">
    <text evidence="1 5">Belongs to the SEC15 family.</text>
</comment>
<dbReference type="GO" id="GO:0090522">
    <property type="term" value="P:vesicle tethering involved in exocytosis"/>
    <property type="evidence" value="ECO:0007669"/>
    <property type="project" value="UniProtKB-UniRule"/>
</dbReference>
<gene>
    <name evidence="8" type="ORF">ZOSMA_302G00040</name>
</gene>
<dbReference type="PANTHER" id="PTHR12702:SF0">
    <property type="entry name" value="EXOCYST COMPLEX COMPONENT 6"/>
    <property type="match status" value="1"/>
</dbReference>
<reference evidence="9" key="1">
    <citation type="journal article" date="2016" name="Nature">
        <title>The genome of the seagrass Zostera marina reveals angiosperm adaptation to the sea.</title>
        <authorList>
            <person name="Olsen J.L."/>
            <person name="Rouze P."/>
            <person name="Verhelst B."/>
            <person name="Lin Y.-C."/>
            <person name="Bayer T."/>
            <person name="Collen J."/>
            <person name="Dattolo E."/>
            <person name="De Paoli E."/>
            <person name="Dittami S."/>
            <person name="Maumus F."/>
            <person name="Michel G."/>
            <person name="Kersting A."/>
            <person name="Lauritano C."/>
            <person name="Lohaus R."/>
            <person name="Toepel M."/>
            <person name="Tonon T."/>
            <person name="Vanneste K."/>
            <person name="Amirebrahimi M."/>
            <person name="Brakel J."/>
            <person name="Bostroem C."/>
            <person name="Chovatia M."/>
            <person name="Grimwood J."/>
            <person name="Jenkins J.W."/>
            <person name="Jueterbock A."/>
            <person name="Mraz A."/>
            <person name="Stam W.T."/>
            <person name="Tice H."/>
            <person name="Bornberg-Bauer E."/>
            <person name="Green P.J."/>
            <person name="Pearson G.A."/>
            <person name="Procaccini G."/>
            <person name="Duarte C.M."/>
            <person name="Schmutz J."/>
            <person name="Reusch T.B.H."/>
            <person name="Van de Peer Y."/>
        </authorList>
    </citation>
    <scope>NUCLEOTIDE SEQUENCE [LARGE SCALE GENOMIC DNA]</scope>
    <source>
        <strain evidence="9">cv. Finnish</strain>
    </source>
</reference>
<sequence>MHTKTRKGNSSKNGDEIADVILAASIQNGDDLGPIVRHAFEIDKPEVLLHQLNYVVKTKQVEIEELCKLHYEEFINAVDELRGVLVDTEELKSTLSSENICLQQVSLSLLVKLDDLLDSYSIKKNITGTLKILKICVQVLKLCSKCNMHILNAQFQPTLKILDLIEKTYLQNIPMKAIRMAIEKNIPVIKSYIEMKVSAEFNDWLVDIRSTAKEIGRLALRQAAKAQQRDDEIRTRQREAEEQSQHGIGDYIYTLDIDLIDEDSVLAFDLTPVYRAYNIHNCLGIQDRFRSYYYDNRLSQLNLDMEISLKQSFLESHQPFFAQIAGHFVIEDRIMRTARGLLSSTQVEMMWDATVAKITSILEDRFFQMDTVSNILLVKDNIILLVTTLRQFAFRVSPLINIVDNMKDRYHELVLGEYTKQLTNVLINDTYQQMVITKYSDYKLYVSAFHLQLEDMPPVFPYIAQFSSSVPEVCRIVHSFIADSIRYLSYIRHVNLYDDVKMYLDRFLVDGLNEALLMTIHSRKLGVSQAMQCTVNISFLEHVCDLFFRHAGHHCGIPSQLIERTSVEAGLNAKNVLECLQSVAFGELLSLVNSKADEFLALTDNINWTANEVPQNENDYIQEVVIYLDSLFSAAQQILPMDALYKVGGSVLQHISDSIVLGFLSDSVKRFTFNCVIGIDNDLKILESFADRKFENTGLSDLKKECSLRDCLIESRQLINLLMSNKADDFMNPVIRKRDYGILEYKKVAMICDKFKDSPDTLFGSLSKNRNNAKQNVRKKSMDVLKRRLKDLN</sequence>
<dbReference type="GO" id="GO:0006886">
    <property type="term" value="P:intracellular protein transport"/>
    <property type="evidence" value="ECO:0007669"/>
    <property type="project" value="InterPro"/>
</dbReference>
<dbReference type="Pfam" id="PF04091">
    <property type="entry name" value="Sec15_C"/>
    <property type="match status" value="1"/>
</dbReference>